<reference evidence="6 7" key="1">
    <citation type="journal article" date="2017" name="Nature">
        <title>Atmospheric trace gases support primary production in Antarctic desert surface soil.</title>
        <authorList>
            <person name="Ji M."/>
            <person name="Greening C."/>
            <person name="Vanwonterghem I."/>
            <person name="Carere C.R."/>
            <person name="Bay S.K."/>
            <person name="Steen J.A."/>
            <person name="Montgomery K."/>
            <person name="Lines T."/>
            <person name="Beardall J."/>
            <person name="van Dorst J."/>
            <person name="Snape I."/>
            <person name="Stott M.B."/>
            <person name="Hugenholtz P."/>
            <person name="Ferrari B.C."/>
        </authorList>
    </citation>
    <scope>NUCLEOTIDE SEQUENCE [LARGE SCALE GENOMIC DNA]</scope>
    <source>
        <strain evidence="6">RRmetagenome_bin12</strain>
    </source>
</reference>
<feature type="domain" description="NlpC/P60" evidence="5">
    <location>
        <begin position="282"/>
        <end position="408"/>
    </location>
</feature>
<evidence type="ECO:0000256" key="1">
    <source>
        <dbReference type="ARBA" id="ARBA00007074"/>
    </source>
</evidence>
<comment type="caution">
    <text evidence="6">The sequence shown here is derived from an EMBL/GenBank/DDBJ whole genome shotgun (WGS) entry which is preliminary data.</text>
</comment>
<dbReference type="InterPro" id="IPR051794">
    <property type="entry name" value="PG_Endopeptidase_C40"/>
</dbReference>
<proteinExistence type="inferred from homology"/>
<dbReference type="GO" id="GO:0006508">
    <property type="term" value="P:proteolysis"/>
    <property type="evidence" value="ECO:0007669"/>
    <property type="project" value="UniProtKB-KW"/>
</dbReference>
<evidence type="ECO:0000313" key="6">
    <source>
        <dbReference type="EMBL" id="PZR77513.1"/>
    </source>
</evidence>
<keyword evidence="3" id="KW-0378">Hydrolase</keyword>
<dbReference type="InterPro" id="IPR038765">
    <property type="entry name" value="Papain-like_cys_pep_sf"/>
</dbReference>
<dbReference type="Gene3D" id="3.90.1720.10">
    <property type="entry name" value="endopeptidase domain like (from Nostoc punctiforme)"/>
    <property type="match status" value="1"/>
</dbReference>
<dbReference type="Proteomes" id="UP000248724">
    <property type="component" value="Unassembled WGS sequence"/>
</dbReference>
<evidence type="ECO:0000313" key="7">
    <source>
        <dbReference type="Proteomes" id="UP000248724"/>
    </source>
</evidence>
<evidence type="ECO:0000256" key="2">
    <source>
        <dbReference type="ARBA" id="ARBA00022670"/>
    </source>
</evidence>
<dbReference type="AlphaFoldDB" id="A0A2W5YX42"/>
<dbReference type="GO" id="GO:0008234">
    <property type="term" value="F:cysteine-type peptidase activity"/>
    <property type="evidence" value="ECO:0007669"/>
    <property type="project" value="UniProtKB-KW"/>
</dbReference>
<sequence length="412" mass="41367">MAAAVAALAAAGVVGLVVGQQGHAAAASLRVRTPEPLGALAAPGPATSTTVDLTTGVSVNASGTGAGSASLPAGFTSPRLPVPSQNLPPVAALGQLREADAIVRLPASLTEAQKQTLAHTKGLAALEAVDTATLHLGGAPAVTFGVDPGTFRAFTPAKSATEDRLWRYAEAGSLVSSFEMAKDRALALGSNMAIVPAGGRSPTEGWLGAFASLGLPGVDLVVSHDYSALLGLTPNSGLVVSAPQMDPTTLQGILRRALPGADVELLHPGLLLGSSANQYLSPGRVSTILTAALSRVGMPYVWGASGPSAFDCSGLVAWSFAQAGISMPRTAAQQYLTGPHLTLAAAQPGDLLFWANDPTDPTFIDHTAIYLGKGMMVVAPHSGLDVEVVPVTTDGFVGAVSVDPPAASTVGG</sequence>
<feature type="non-terminal residue" evidence="6">
    <location>
        <position position="412"/>
    </location>
</feature>
<keyword evidence="2" id="KW-0645">Protease</keyword>
<organism evidence="6 7">
    <name type="scientific">Candidatus Aeolococcus gillhamiae</name>
    <dbReference type="NCBI Taxonomy" id="3127015"/>
    <lineage>
        <taxon>Bacteria</taxon>
        <taxon>Bacillati</taxon>
        <taxon>Candidatus Dormiibacterota</taxon>
        <taxon>Candidatus Dormibacteria</taxon>
        <taxon>Candidatus Aeolococcales</taxon>
        <taxon>Candidatus Aeolococcaceae</taxon>
        <taxon>Candidatus Aeolococcus</taxon>
    </lineage>
</organism>
<dbReference type="InterPro" id="IPR000064">
    <property type="entry name" value="NLP_P60_dom"/>
</dbReference>
<dbReference type="PROSITE" id="PS51935">
    <property type="entry name" value="NLPC_P60"/>
    <property type="match status" value="1"/>
</dbReference>
<dbReference type="SUPFAM" id="SSF54001">
    <property type="entry name" value="Cysteine proteinases"/>
    <property type="match status" value="1"/>
</dbReference>
<evidence type="ECO:0000256" key="3">
    <source>
        <dbReference type="ARBA" id="ARBA00022801"/>
    </source>
</evidence>
<gene>
    <name evidence="6" type="ORF">DLM65_15530</name>
</gene>
<dbReference type="EMBL" id="QHBU01000298">
    <property type="protein sequence ID" value="PZR77513.1"/>
    <property type="molecule type" value="Genomic_DNA"/>
</dbReference>
<accession>A0A2W5YX42</accession>
<dbReference type="Pfam" id="PF00877">
    <property type="entry name" value="NLPC_P60"/>
    <property type="match status" value="1"/>
</dbReference>
<evidence type="ECO:0000259" key="5">
    <source>
        <dbReference type="PROSITE" id="PS51935"/>
    </source>
</evidence>
<dbReference type="PANTHER" id="PTHR47359:SF3">
    <property type="entry name" value="NLP_P60 DOMAIN-CONTAINING PROTEIN-RELATED"/>
    <property type="match status" value="1"/>
</dbReference>
<dbReference type="PANTHER" id="PTHR47359">
    <property type="entry name" value="PEPTIDOGLYCAN DL-ENDOPEPTIDASE CWLO"/>
    <property type="match status" value="1"/>
</dbReference>
<protein>
    <recommendedName>
        <fullName evidence="5">NlpC/P60 domain-containing protein</fullName>
    </recommendedName>
</protein>
<comment type="similarity">
    <text evidence="1">Belongs to the peptidase C40 family.</text>
</comment>
<evidence type="ECO:0000256" key="4">
    <source>
        <dbReference type="ARBA" id="ARBA00022807"/>
    </source>
</evidence>
<name>A0A2W5YX42_9BACT</name>
<keyword evidence="4" id="KW-0788">Thiol protease</keyword>